<organism evidence="15 16">
    <name type="scientific">Salinisphaera japonica YTM-1</name>
    <dbReference type="NCBI Taxonomy" id="1209778"/>
    <lineage>
        <taxon>Bacteria</taxon>
        <taxon>Pseudomonadati</taxon>
        <taxon>Pseudomonadota</taxon>
        <taxon>Gammaproteobacteria</taxon>
        <taxon>Salinisphaerales</taxon>
        <taxon>Salinisphaeraceae</taxon>
        <taxon>Salinisphaera</taxon>
    </lineage>
</organism>
<dbReference type="FunCoup" id="A0A423PLV9">
    <property type="interactions" value="225"/>
</dbReference>
<evidence type="ECO:0000256" key="6">
    <source>
        <dbReference type="ARBA" id="ARBA00022763"/>
    </source>
</evidence>
<evidence type="ECO:0000256" key="7">
    <source>
        <dbReference type="ARBA" id="ARBA00022801"/>
    </source>
</evidence>
<feature type="active site" evidence="13">
    <location>
        <position position="146"/>
    </location>
</feature>
<evidence type="ECO:0000256" key="8">
    <source>
        <dbReference type="ARBA" id="ARBA00022842"/>
    </source>
</evidence>
<evidence type="ECO:0000256" key="9">
    <source>
        <dbReference type="ARBA" id="ARBA00023125"/>
    </source>
</evidence>
<keyword evidence="4 13" id="KW-0479">Metal-binding</keyword>
<evidence type="ECO:0000256" key="14">
    <source>
        <dbReference type="NCBIfam" id="TIGR00228"/>
    </source>
</evidence>
<dbReference type="HAMAP" id="MF_00034">
    <property type="entry name" value="RuvC"/>
    <property type="match status" value="1"/>
</dbReference>
<dbReference type="GO" id="GO:0048476">
    <property type="term" value="C:Holliday junction resolvase complex"/>
    <property type="evidence" value="ECO:0007669"/>
    <property type="project" value="UniProtKB-UniRule"/>
</dbReference>
<dbReference type="GO" id="GO:0006281">
    <property type="term" value="P:DNA repair"/>
    <property type="evidence" value="ECO:0007669"/>
    <property type="project" value="UniProtKB-UniRule"/>
</dbReference>
<evidence type="ECO:0000256" key="13">
    <source>
        <dbReference type="HAMAP-Rule" id="MF_00034"/>
    </source>
</evidence>
<keyword evidence="3 13" id="KW-0540">Nuclease</keyword>
<sequence>MSNPRSVTVPRILGIDPGSTIMGFAVVDGGARPAQCVIDCLRLPKTDFPTRLGLIFERLTAVIAEWQPDEMAIENVFVSRNAASALKLGQARGAAICAGAAAGLPVAEYTPSQIKQAVVGRGSADKTQIQHMVAMLLAVPGKLQADAADAAAVALCHAHTAHTAGRLQQGTQRSRARA</sequence>
<feature type="binding site" evidence="13">
    <location>
        <position position="74"/>
    </location>
    <ligand>
        <name>Mg(2+)</name>
        <dbReference type="ChEBI" id="CHEBI:18420"/>
        <label>2</label>
    </ligand>
</feature>
<comment type="cofactor">
    <cofactor evidence="13">
        <name>Mg(2+)</name>
        <dbReference type="ChEBI" id="CHEBI:18420"/>
    </cofactor>
    <text evidence="13">Binds 2 Mg(2+) ion per subunit.</text>
</comment>
<dbReference type="Proteomes" id="UP000285310">
    <property type="component" value="Unassembled WGS sequence"/>
</dbReference>
<dbReference type="GO" id="GO:0003677">
    <property type="term" value="F:DNA binding"/>
    <property type="evidence" value="ECO:0007669"/>
    <property type="project" value="UniProtKB-KW"/>
</dbReference>
<dbReference type="EMBL" id="AYKG01000034">
    <property type="protein sequence ID" value="ROO26583.1"/>
    <property type="molecule type" value="Genomic_DNA"/>
</dbReference>
<comment type="similarity">
    <text evidence="1 13">Belongs to the RuvC family.</text>
</comment>
<keyword evidence="6 13" id="KW-0227">DNA damage</keyword>
<feature type="active site" evidence="13">
    <location>
        <position position="74"/>
    </location>
</feature>
<dbReference type="GO" id="GO:0000287">
    <property type="term" value="F:magnesium ion binding"/>
    <property type="evidence" value="ECO:0007669"/>
    <property type="project" value="UniProtKB-UniRule"/>
</dbReference>
<feature type="binding site" evidence="13">
    <location>
        <position position="146"/>
    </location>
    <ligand>
        <name>Mg(2+)</name>
        <dbReference type="ChEBI" id="CHEBI:18420"/>
        <label>1</label>
    </ligand>
</feature>
<dbReference type="Gene3D" id="3.30.420.10">
    <property type="entry name" value="Ribonuclease H-like superfamily/Ribonuclease H"/>
    <property type="match status" value="1"/>
</dbReference>
<evidence type="ECO:0000256" key="11">
    <source>
        <dbReference type="ARBA" id="ARBA00023204"/>
    </source>
</evidence>
<dbReference type="FunFam" id="3.30.420.10:FF:000002">
    <property type="entry name" value="Crossover junction endodeoxyribonuclease RuvC"/>
    <property type="match status" value="1"/>
</dbReference>
<evidence type="ECO:0000256" key="5">
    <source>
        <dbReference type="ARBA" id="ARBA00022759"/>
    </source>
</evidence>
<keyword evidence="11 13" id="KW-0234">DNA repair</keyword>
<gene>
    <name evidence="13 15" type="primary">ruvC</name>
    <name evidence="15" type="ORF">SAJA_10955</name>
</gene>
<keyword evidence="9 13" id="KW-0238">DNA-binding</keyword>
<evidence type="ECO:0000256" key="12">
    <source>
        <dbReference type="ARBA" id="ARBA00029354"/>
    </source>
</evidence>
<evidence type="ECO:0000256" key="1">
    <source>
        <dbReference type="ARBA" id="ARBA00009518"/>
    </source>
</evidence>
<evidence type="ECO:0000256" key="4">
    <source>
        <dbReference type="ARBA" id="ARBA00022723"/>
    </source>
</evidence>
<dbReference type="PROSITE" id="PS01321">
    <property type="entry name" value="RUVC"/>
    <property type="match status" value="1"/>
</dbReference>
<evidence type="ECO:0000256" key="3">
    <source>
        <dbReference type="ARBA" id="ARBA00022722"/>
    </source>
</evidence>
<comment type="subcellular location">
    <subcellularLocation>
        <location evidence="13">Cytoplasm</location>
    </subcellularLocation>
</comment>
<protein>
    <recommendedName>
        <fullName evidence="13 14">Crossover junction endodeoxyribonuclease RuvC</fullName>
        <ecNumber evidence="13 14">3.1.21.10</ecNumber>
    </recommendedName>
    <alternativeName>
        <fullName evidence="13">Holliday junction nuclease RuvC</fullName>
    </alternativeName>
    <alternativeName>
        <fullName evidence="13">Holliday junction resolvase RuvC</fullName>
    </alternativeName>
</protein>
<dbReference type="InterPro" id="IPR002176">
    <property type="entry name" value="X-over_junc_endoDNase_RuvC"/>
</dbReference>
<dbReference type="InterPro" id="IPR020563">
    <property type="entry name" value="X-over_junc_endoDNase_Mg_BS"/>
</dbReference>
<dbReference type="InParanoid" id="A0A423PLV9"/>
<accession>A0A423PLV9</accession>
<dbReference type="SUPFAM" id="SSF53098">
    <property type="entry name" value="Ribonuclease H-like"/>
    <property type="match status" value="1"/>
</dbReference>
<dbReference type="EC" id="3.1.21.10" evidence="13 14"/>
<keyword evidence="2 13" id="KW-0963">Cytoplasm</keyword>
<feature type="binding site" evidence="13">
    <location>
        <position position="16"/>
    </location>
    <ligand>
        <name>Mg(2+)</name>
        <dbReference type="ChEBI" id="CHEBI:18420"/>
        <label>1</label>
    </ligand>
</feature>
<comment type="function">
    <text evidence="13">The RuvA-RuvB-RuvC complex processes Holliday junction (HJ) DNA during genetic recombination and DNA repair. Endonuclease that resolves HJ intermediates. Cleaves cruciform DNA by making single-stranded nicks across the HJ at symmetrical positions within the homologous arms, yielding a 5'-phosphate and a 3'-hydroxyl group; requires a central core of homology in the junction. The consensus cleavage sequence is 5'-(A/T)TT(C/G)-3'. Cleavage occurs on the 3'-side of the TT dinucleotide at the point of strand exchange. HJ branch migration catalyzed by RuvA-RuvB allows RuvC to scan DNA until it finds its consensus sequence, where it cleaves and resolves the cruciform DNA.</text>
</comment>
<dbReference type="PRINTS" id="PR00696">
    <property type="entry name" value="RSOLVASERUVC"/>
</dbReference>
<dbReference type="NCBIfam" id="TIGR00228">
    <property type="entry name" value="ruvC"/>
    <property type="match status" value="1"/>
</dbReference>
<comment type="caution">
    <text evidence="15">The sequence shown here is derived from an EMBL/GenBank/DDBJ whole genome shotgun (WGS) entry which is preliminary data.</text>
</comment>
<evidence type="ECO:0000256" key="2">
    <source>
        <dbReference type="ARBA" id="ARBA00022490"/>
    </source>
</evidence>
<reference evidence="15 16" key="1">
    <citation type="submission" date="2013-10" db="EMBL/GenBank/DDBJ databases">
        <title>Salinisphaera japonica YTM-1 Genome Sequencing.</title>
        <authorList>
            <person name="Lai Q."/>
            <person name="Li C."/>
            <person name="Shao Z."/>
        </authorList>
    </citation>
    <scope>NUCLEOTIDE SEQUENCE [LARGE SCALE GENOMIC DNA]</scope>
    <source>
        <strain evidence="15 16">YTM-1</strain>
    </source>
</reference>
<keyword evidence="16" id="KW-1185">Reference proteome</keyword>
<evidence type="ECO:0000256" key="10">
    <source>
        <dbReference type="ARBA" id="ARBA00023172"/>
    </source>
</evidence>
<dbReference type="InterPro" id="IPR012337">
    <property type="entry name" value="RNaseH-like_sf"/>
</dbReference>
<dbReference type="GO" id="GO:0006310">
    <property type="term" value="P:DNA recombination"/>
    <property type="evidence" value="ECO:0007669"/>
    <property type="project" value="UniProtKB-UniRule"/>
</dbReference>
<comment type="subunit">
    <text evidence="13">Homodimer which binds Holliday junction (HJ) DNA. The HJ becomes 2-fold symmetrical on binding to RuvC with unstacked arms; it has a different conformation from HJ DNA in complex with RuvA. In the full resolvosome a probable DNA-RuvA(4)-RuvB(12)-RuvC(2) complex forms which resolves the HJ.</text>
</comment>
<dbReference type="GO" id="GO:0005737">
    <property type="term" value="C:cytoplasm"/>
    <property type="evidence" value="ECO:0007669"/>
    <property type="project" value="UniProtKB-SubCell"/>
</dbReference>
<evidence type="ECO:0000313" key="16">
    <source>
        <dbReference type="Proteomes" id="UP000285310"/>
    </source>
</evidence>
<name>A0A423PLV9_9GAMM</name>
<keyword evidence="7 13" id="KW-0378">Hydrolase</keyword>
<keyword evidence="10 13" id="KW-0233">DNA recombination</keyword>
<evidence type="ECO:0000313" key="15">
    <source>
        <dbReference type="EMBL" id="ROO26583.1"/>
    </source>
</evidence>
<dbReference type="GO" id="GO:0008821">
    <property type="term" value="F:crossover junction DNA endonuclease activity"/>
    <property type="evidence" value="ECO:0007669"/>
    <property type="project" value="UniProtKB-UniRule"/>
</dbReference>
<feature type="active site" evidence="13">
    <location>
        <position position="16"/>
    </location>
</feature>
<dbReference type="CDD" id="cd16962">
    <property type="entry name" value="RuvC"/>
    <property type="match status" value="1"/>
</dbReference>
<proteinExistence type="inferred from homology"/>
<keyword evidence="8 13" id="KW-0460">Magnesium</keyword>
<dbReference type="Pfam" id="PF02075">
    <property type="entry name" value="RuvC"/>
    <property type="match status" value="1"/>
</dbReference>
<keyword evidence="5 13" id="KW-0255">Endonuclease</keyword>
<dbReference type="AlphaFoldDB" id="A0A423PLV9"/>
<comment type="catalytic activity">
    <reaction evidence="12 13">
        <text>Endonucleolytic cleavage at a junction such as a reciprocal single-stranded crossover between two homologous DNA duplexes (Holliday junction).</text>
        <dbReference type="EC" id="3.1.21.10"/>
    </reaction>
</comment>
<dbReference type="PANTHER" id="PTHR30194">
    <property type="entry name" value="CROSSOVER JUNCTION ENDODEOXYRIBONUCLEASE RUVC"/>
    <property type="match status" value="1"/>
</dbReference>
<dbReference type="InterPro" id="IPR036397">
    <property type="entry name" value="RNaseH_sf"/>
</dbReference>
<dbReference type="PANTHER" id="PTHR30194:SF3">
    <property type="entry name" value="CROSSOVER JUNCTION ENDODEOXYRIBONUCLEASE RUVC"/>
    <property type="match status" value="1"/>
</dbReference>